<reference evidence="1" key="1">
    <citation type="submission" date="2022-08" db="EMBL/GenBank/DDBJ databases">
        <authorList>
            <person name="Gutierrez-Valencia J."/>
        </authorList>
    </citation>
    <scope>NUCLEOTIDE SEQUENCE</scope>
</reference>
<name>A0AAV0HVJ3_9ROSI</name>
<accession>A0AAV0HVJ3</accession>
<dbReference type="Proteomes" id="UP001154282">
    <property type="component" value="Unassembled WGS sequence"/>
</dbReference>
<organism evidence="1 2">
    <name type="scientific">Linum tenue</name>
    <dbReference type="NCBI Taxonomy" id="586396"/>
    <lineage>
        <taxon>Eukaryota</taxon>
        <taxon>Viridiplantae</taxon>
        <taxon>Streptophyta</taxon>
        <taxon>Embryophyta</taxon>
        <taxon>Tracheophyta</taxon>
        <taxon>Spermatophyta</taxon>
        <taxon>Magnoliopsida</taxon>
        <taxon>eudicotyledons</taxon>
        <taxon>Gunneridae</taxon>
        <taxon>Pentapetalae</taxon>
        <taxon>rosids</taxon>
        <taxon>fabids</taxon>
        <taxon>Malpighiales</taxon>
        <taxon>Linaceae</taxon>
        <taxon>Linum</taxon>
    </lineage>
</organism>
<comment type="caution">
    <text evidence="1">The sequence shown here is derived from an EMBL/GenBank/DDBJ whole genome shotgun (WGS) entry which is preliminary data.</text>
</comment>
<proteinExistence type="predicted"/>
<dbReference type="EMBL" id="CAMGYJ010000003">
    <property type="protein sequence ID" value="CAI0388888.1"/>
    <property type="molecule type" value="Genomic_DNA"/>
</dbReference>
<evidence type="ECO:0000313" key="2">
    <source>
        <dbReference type="Proteomes" id="UP001154282"/>
    </source>
</evidence>
<evidence type="ECO:0000313" key="1">
    <source>
        <dbReference type="EMBL" id="CAI0388888.1"/>
    </source>
</evidence>
<sequence length="58" mass="6540">MKISIGGILFLSTAVRHNRHENRLSSRRPPMTMMMKTDATLTWGASTQAVECLLSWCC</sequence>
<gene>
    <name evidence="1" type="ORF">LITE_LOCUS6014</name>
</gene>
<protein>
    <submittedName>
        <fullName evidence="1">Uncharacterized protein</fullName>
    </submittedName>
</protein>
<keyword evidence="2" id="KW-1185">Reference proteome</keyword>
<dbReference type="AlphaFoldDB" id="A0AAV0HVJ3"/>